<evidence type="ECO:0000313" key="4">
    <source>
        <dbReference type="Proteomes" id="UP000199110"/>
    </source>
</evidence>
<dbReference type="Proteomes" id="UP000199110">
    <property type="component" value="Unassembled WGS sequence"/>
</dbReference>
<accession>A0A1I3MLE3</accession>
<dbReference type="InterPro" id="IPR027417">
    <property type="entry name" value="P-loop_NTPase"/>
</dbReference>
<gene>
    <name evidence="3" type="ORF">SAMN04488095_1891</name>
</gene>
<reference evidence="3 4" key="1">
    <citation type="submission" date="2016-10" db="EMBL/GenBank/DDBJ databases">
        <authorList>
            <person name="de Groot N.N."/>
        </authorList>
    </citation>
    <scope>NUCLEOTIDE SEQUENCE [LARGE SCALE GENOMIC DNA]</scope>
    <source>
        <strain evidence="3 4">DSM 19073</strain>
    </source>
</reference>
<feature type="region of interest" description="Disordered" evidence="1">
    <location>
        <begin position="35"/>
        <end position="62"/>
    </location>
</feature>
<dbReference type="SUPFAM" id="SSF52540">
    <property type="entry name" value="P-loop containing nucleoside triphosphate hydrolases"/>
    <property type="match status" value="1"/>
</dbReference>
<dbReference type="OrthoDB" id="9806903at2"/>
<dbReference type="GO" id="GO:0005524">
    <property type="term" value="F:ATP binding"/>
    <property type="evidence" value="ECO:0007669"/>
    <property type="project" value="InterPro"/>
</dbReference>
<dbReference type="EMBL" id="FORA01000002">
    <property type="protein sequence ID" value="SFI97934.1"/>
    <property type="molecule type" value="Genomic_DNA"/>
</dbReference>
<dbReference type="AlphaFoldDB" id="A0A1I3MLE3"/>
<evidence type="ECO:0000313" key="3">
    <source>
        <dbReference type="EMBL" id="SFI97934.1"/>
    </source>
</evidence>
<dbReference type="Pfam" id="PF00004">
    <property type="entry name" value="AAA"/>
    <property type="match status" value="1"/>
</dbReference>
<keyword evidence="4" id="KW-1185">Reference proteome</keyword>
<sequence length="638" mass="69450">MSMSADAMELTEAEITARYDAALALLSGFDHAPRLGKASERTAPERSPGIGTRSRFRSTTPGLVTRRTTPAGAVHLRDTIEGEGLVTPARAQVLQGMLRALAIALAIGGALEDRSGLDALKAANLAGRLPEGDRAKFTELLEAEALAVGHVFANALAFLIAPLRGTTSTEVASPEEVLTDNAQAMLEGLLWEIDQRLDGLDDDQMVATLAAQCEALLARLADRAQHAARGAIFGAASYRIEADDLTLNGFAPALRAAGKPLVMQFKKPHEVVGNHIAKHQALKLSKMLMAYDFERKLNPFADLGGFIFTFMGDGAPGTGKTTLIQMMAGLIHGYCEVAGYPFRYENLSTDSIDSYQGKSAQNAKAFINGVLDPNVIGFGTIDDIDQLAGKRGDRQASAGQLEITAVLMESFAGANTVVRGNCTFGMFSNYPENVDDALRQRAGARFLVDGPQTREDYIDILALLLGKRHDIPMGEHELYAAQELTRAVAESFAKHSRPAEQKLAQVFDDVRGRIGELDTIAKIGTYLKGIHMADERFTGRAIKNITDAVKVRAMDVELPDEWFETPEAFMHKAYDDKMGMVNEMRVPITTEMVLQEVNRYADSEFRYADKSDEVAIDNAVRDMGRMEEAKRRYLAGKG</sequence>
<proteinExistence type="predicted"/>
<organism evidence="3 4">
    <name type="scientific">Jannaschia pohangensis</name>
    <dbReference type="NCBI Taxonomy" id="390807"/>
    <lineage>
        <taxon>Bacteria</taxon>
        <taxon>Pseudomonadati</taxon>
        <taxon>Pseudomonadota</taxon>
        <taxon>Alphaproteobacteria</taxon>
        <taxon>Rhodobacterales</taxon>
        <taxon>Roseobacteraceae</taxon>
        <taxon>Jannaschia</taxon>
    </lineage>
</organism>
<evidence type="ECO:0000256" key="1">
    <source>
        <dbReference type="SAM" id="MobiDB-lite"/>
    </source>
</evidence>
<dbReference type="Gene3D" id="3.40.50.300">
    <property type="entry name" value="P-loop containing nucleotide triphosphate hydrolases"/>
    <property type="match status" value="1"/>
</dbReference>
<feature type="domain" description="ATPase AAA-type core" evidence="2">
    <location>
        <begin position="314"/>
        <end position="447"/>
    </location>
</feature>
<name>A0A1I3MLE3_9RHOB</name>
<dbReference type="InterPro" id="IPR003959">
    <property type="entry name" value="ATPase_AAA_core"/>
</dbReference>
<protein>
    <submittedName>
        <fullName evidence="3">ATPase family associated with various cellular activities (AAA)</fullName>
    </submittedName>
</protein>
<feature type="compositionally biased region" description="Basic and acidic residues" evidence="1">
    <location>
        <begin position="35"/>
        <end position="44"/>
    </location>
</feature>
<evidence type="ECO:0000259" key="2">
    <source>
        <dbReference type="Pfam" id="PF00004"/>
    </source>
</evidence>
<dbReference type="STRING" id="390807.SAMN04488095_1891"/>
<dbReference type="RefSeq" id="WP_092779580.1">
    <property type="nucleotide sequence ID" value="NZ_FORA01000002.1"/>
</dbReference>
<dbReference type="GO" id="GO:0016887">
    <property type="term" value="F:ATP hydrolysis activity"/>
    <property type="evidence" value="ECO:0007669"/>
    <property type="project" value="InterPro"/>
</dbReference>